<gene>
    <name evidence="1" type="ORF">FSZ17_04970</name>
</gene>
<evidence type="ECO:0000313" key="2">
    <source>
        <dbReference type="Proteomes" id="UP000321555"/>
    </source>
</evidence>
<name>A0A5B8Z4W2_CYTDA</name>
<dbReference type="RefSeq" id="WP_057775991.1">
    <property type="nucleotide sequence ID" value="NZ_CP042593.1"/>
</dbReference>
<accession>A0A5B8Z4W2</accession>
<keyword evidence="2" id="KW-1185">Reference proteome</keyword>
<dbReference type="OrthoDB" id="9793216at2"/>
<reference evidence="2" key="1">
    <citation type="submission" date="2019-08" db="EMBL/GenBank/DDBJ databases">
        <authorList>
            <person name="Zheng X."/>
        </authorList>
    </citation>
    <scope>NUCLEOTIDE SEQUENCE [LARGE SCALE GENOMIC DNA]</scope>
    <source>
        <strain evidence="2">FJAT-25496</strain>
    </source>
</reference>
<dbReference type="KEGG" id="bda:FSZ17_04970"/>
<sequence>MIKRPEASEYPAYYLSYVDLVPKGDIVSILNQQKNEMIESLKDLTNLQGLFQYASDKWTVKAVESVAIISFRTDCLSRKIRRPI</sequence>
<proteinExistence type="predicted"/>
<dbReference type="Proteomes" id="UP000321555">
    <property type="component" value="Chromosome"/>
</dbReference>
<organism evidence="1 2">
    <name type="scientific">Cytobacillus dafuensis</name>
    <name type="common">Bacillus dafuensis</name>
    <dbReference type="NCBI Taxonomy" id="1742359"/>
    <lineage>
        <taxon>Bacteria</taxon>
        <taxon>Bacillati</taxon>
        <taxon>Bacillota</taxon>
        <taxon>Bacilli</taxon>
        <taxon>Bacillales</taxon>
        <taxon>Bacillaceae</taxon>
        <taxon>Cytobacillus</taxon>
    </lineage>
</organism>
<dbReference type="EMBL" id="CP042593">
    <property type="protein sequence ID" value="QED46679.1"/>
    <property type="molecule type" value="Genomic_DNA"/>
</dbReference>
<dbReference type="AlphaFoldDB" id="A0A5B8Z4W2"/>
<evidence type="ECO:0000313" key="1">
    <source>
        <dbReference type="EMBL" id="QED46679.1"/>
    </source>
</evidence>
<dbReference type="STRING" id="1742359.GCA_001439625_00935"/>
<protein>
    <submittedName>
        <fullName evidence="1">Uncharacterized protein</fullName>
    </submittedName>
</protein>